<feature type="transmembrane region" description="Helical" evidence="9">
    <location>
        <begin position="192"/>
        <end position="218"/>
    </location>
</feature>
<evidence type="ECO:0000256" key="4">
    <source>
        <dbReference type="ARBA" id="ARBA00022679"/>
    </source>
</evidence>
<evidence type="ECO:0000256" key="5">
    <source>
        <dbReference type="ARBA" id="ARBA00022692"/>
    </source>
</evidence>
<evidence type="ECO:0000313" key="10">
    <source>
        <dbReference type="EMBL" id="MEY9315870.1"/>
    </source>
</evidence>
<keyword evidence="6" id="KW-0256">Endoplasmic reticulum</keyword>
<keyword evidence="8 9" id="KW-0472">Membrane</keyword>
<feature type="transmembrane region" description="Helical" evidence="9">
    <location>
        <begin position="224"/>
        <end position="254"/>
    </location>
</feature>
<evidence type="ECO:0000256" key="7">
    <source>
        <dbReference type="ARBA" id="ARBA00022989"/>
    </source>
</evidence>
<keyword evidence="7 9" id="KW-1133">Transmembrane helix</keyword>
<protein>
    <submittedName>
        <fullName evidence="10">Phosphatidylinositol glycan class B</fullName>
        <ecNumber evidence="10">2.4.1.-</ecNumber>
    </submittedName>
</protein>
<evidence type="ECO:0000256" key="1">
    <source>
        <dbReference type="ARBA" id="ARBA00004127"/>
    </source>
</evidence>
<feature type="transmembrane region" description="Helical" evidence="9">
    <location>
        <begin position="327"/>
        <end position="347"/>
    </location>
</feature>
<dbReference type="InterPro" id="IPR005599">
    <property type="entry name" value="GPI_mannosylTrfase"/>
</dbReference>
<feature type="transmembrane region" description="Helical" evidence="9">
    <location>
        <begin position="111"/>
        <end position="133"/>
    </location>
</feature>
<dbReference type="GO" id="GO:0016757">
    <property type="term" value="F:glycosyltransferase activity"/>
    <property type="evidence" value="ECO:0007669"/>
    <property type="project" value="UniProtKB-KW"/>
</dbReference>
<dbReference type="PANTHER" id="PTHR22760">
    <property type="entry name" value="GLYCOSYLTRANSFERASE"/>
    <property type="match status" value="1"/>
</dbReference>
<reference evidence="10 11" key="1">
    <citation type="submission" date="2024-07" db="EMBL/GenBank/DDBJ databases">
        <title>Genomic Encyclopedia of Type Strains, Phase V (KMG-V): Genome sequencing to study the core and pangenomes of soil and plant-associated prokaryotes.</title>
        <authorList>
            <person name="Whitman W."/>
        </authorList>
    </citation>
    <scope>NUCLEOTIDE SEQUENCE [LARGE SCALE GENOMIC DNA]</scope>
    <source>
        <strain evidence="10 11">USDA 415</strain>
    </source>
</reference>
<evidence type="ECO:0000256" key="6">
    <source>
        <dbReference type="ARBA" id="ARBA00022824"/>
    </source>
</evidence>
<sequence>MLLHDTIGGTMTGMSTYAAPSRAGAVDRSTARPLIALVTLALALRIPAAFWPNVIYPDEIFQYLEPAWRMLGHDSIVTWEWRDGIRGWFLPTLIAGPVALGDWIAPGGEAAFVVPRLVAACASLSIVVSAWFFGARVSRTHAAIAAFVTAIWFEFIMLAPRTLGEPIATALILPGALLLTDRPSRRRIVIGGALLGLAFVCRFQYAPAIAILVIGAFRPHWRNVIPLVVGGVIALLVSAAIDAAHGAVPFGWLIANIKQNLILDRAASFGLHSPLGYFVRFIDVWSWAIVLFLAAIWRGRRNARLLLDVALVNLVFHVLIGHKEERFIFLSTVLLVILAALGSADWLQALRARHAWRAWAFPVVAGGWLLLSLGLAGASSDTREYWTRGVGAARLAAELHGDARRCGLALYKIRFQAFPGLQRLAGWAPLYLFHPKDPVTEGRLSAGLQAASPAFNRVIAREEAASDLPPNYTKRSCAPVGDTDACIYIRSGGCDASAASRFFINDVLSRVDN</sequence>
<organism evidence="10 11">
    <name type="scientific">Bradyrhizobium elkanii</name>
    <dbReference type="NCBI Taxonomy" id="29448"/>
    <lineage>
        <taxon>Bacteria</taxon>
        <taxon>Pseudomonadati</taxon>
        <taxon>Pseudomonadota</taxon>
        <taxon>Alphaproteobacteria</taxon>
        <taxon>Hyphomicrobiales</taxon>
        <taxon>Nitrobacteraceae</taxon>
        <taxon>Bradyrhizobium</taxon>
    </lineage>
</organism>
<evidence type="ECO:0000256" key="3">
    <source>
        <dbReference type="ARBA" id="ARBA00022676"/>
    </source>
</evidence>
<keyword evidence="4 10" id="KW-0808">Transferase</keyword>
<dbReference type="RefSeq" id="WP_075968292.1">
    <property type="nucleotide sequence ID" value="NZ_CP126026.1"/>
</dbReference>
<gene>
    <name evidence="10" type="ORF">ABIF29_002669</name>
</gene>
<evidence type="ECO:0000256" key="2">
    <source>
        <dbReference type="ARBA" id="ARBA00004586"/>
    </source>
</evidence>
<keyword evidence="11" id="KW-1185">Reference proteome</keyword>
<dbReference type="Pfam" id="PF03901">
    <property type="entry name" value="Glyco_transf_22"/>
    <property type="match status" value="1"/>
</dbReference>
<comment type="caution">
    <text evidence="10">The sequence shown here is derived from an EMBL/GenBank/DDBJ whole genome shotgun (WGS) entry which is preliminary data.</text>
</comment>
<keyword evidence="5 9" id="KW-0812">Transmembrane</keyword>
<evidence type="ECO:0000313" key="11">
    <source>
        <dbReference type="Proteomes" id="UP001565471"/>
    </source>
</evidence>
<dbReference type="EC" id="2.4.1.-" evidence="10"/>
<evidence type="ECO:0000256" key="9">
    <source>
        <dbReference type="SAM" id="Phobius"/>
    </source>
</evidence>
<dbReference type="Proteomes" id="UP001565471">
    <property type="component" value="Unassembled WGS sequence"/>
</dbReference>
<feature type="transmembrane region" description="Helical" evidence="9">
    <location>
        <begin position="359"/>
        <end position="378"/>
    </location>
</feature>
<name>A0ABV4EYJ6_BRAEL</name>
<dbReference type="EMBL" id="JBGBZA010000002">
    <property type="protein sequence ID" value="MEY9315870.1"/>
    <property type="molecule type" value="Genomic_DNA"/>
</dbReference>
<feature type="transmembrane region" description="Helical" evidence="9">
    <location>
        <begin position="275"/>
        <end position="297"/>
    </location>
</feature>
<feature type="transmembrane region" description="Helical" evidence="9">
    <location>
        <begin position="140"/>
        <end position="157"/>
    </location>
</feature>
<proteinExistence type="predicted"/>
<evidence type="ECO:0000256" key="8">
    <source>
        <dbReference type="ARBA" id="ARBA00023136"/>
    </source>
</evidence>
<keyword evidence="3 10" id="KW-0328">Glycosyltransferase</keyword>
<comment type="subcellular location">
    <subcellularLocation>
        <location evidence="1">Endomembrane system</location>
        <topology evidence="1">Multi-pass membrane protein</topology>
    </subcellularLocation>
    <subcellularLocation>
        <location evidence="2">Endoplasmic reticulum membrane</location>
    </subcellularLocation>
</comment>
<accession>A0ABV4EYJ6</accession>